<keyword evidence="1" id="KW-0472">Membrane</keyword>
<evidence type="ECO:0000256" key="1">
    <source>
        <dbReference type="SAM" id="Phobius"/>
    </source>
</evidence>
<dbReference type="Proteomes" id="UP000199306">
    <property type="component" value="Unassembled WGS sequence"/>
</dbReference>
<protein>
    <submittedName>
        <fullName evidence="2">Uncharacterized protein</fullName>
    </submittedName>
</protein>
<gene>
    <name evidence="2" type="ORF">SAMN04515674_101257</name>
</gene>
<dbReference type="AlphaFoldDB" id="A0A1I5MDS5"/>
<evidence type="ECO:0000313" key="3">
    <source>
        <dbReference type="Proteomes" id="UP000199306"/>
    </source>
</evidence>
<reference evidence="2 3" key="1">
    <citation type="submission" date="2016-10" db="EMBL/GenBank/DDBJ databases">
        <authorList>
            <person name="de Groot N.N."/>
        </authorList>
    </citation>
    <scope>NUCLEOTIDE SEQUENCE [LARGE SCALE GENOMIC DNA]</scope>
    <source>
        <strain evidence="3">E92,LMG 26720,CCM 7988</strain>
    </source>
</reference>
<proteinExistence type="predicted"/>
<evidence type="ECO:0000313" key="2">
    <source>
        <dbReference type="EMBL" id="SFP07680.1"/>
    </source>
</evidence>
<keyword evidence="3" id="KW-1185">Reference proteome</keyword>
<dbReference type="RefSeq" id="WP_143095116.1">
    <property type="nucleotide sequence ID" value="NZ_FOXH01000001.1"/>
</dbReference>
<dbReference type="STRING" id="1079859.SAMN04515674_101257"/>
<keyword evidence="1" id="KW-1133">Transmembrane helix</keyword>
<name>A0A1I5MDS5_9BACT</name>
<dbReference type="OrthoDB" id="950503at2"/>
<sequence length="181" mass="20756">MKKLISIFLVGLLLYNMMGFSIVYWIGLENPLQRIESVPQATKSEQEFIVVKIPVSLPYQNDWKTAVPAEGSIHQDGRFYQIVSQQLVNDTLYTVCKPDINARDRFFDLAAHINDHIKQNSNTSGKSSENLLKSLIKDYMVSRKTHVFFVFEWLVPKTVPSFRLPVIAVHLFVESPPPEFA</sequence>
<organism evidence="2 3">
    <name type="scientific">Pseudarcicella hirudinis</name>
    <dbReference type="NCBI Taxonomy" id="1079859"/>
    <lineage>
        <taxon>Bacteria</taxon>
        <taxon>Pseudomonadati</taxon>
        <taxon>Bacteroidota</taxon>
        <taxon>Cytophagia</taxon>
        <taxon>Cytophagales</taxon>
        <taxon>Flectobacillaceae</taxon>
        <taxon>Pseudarcicella</taxon>
    </lineage>
</organism>
<keyword evidence="1" id="KW-0812">Transmembrane</keyword>
<dbReference type="EMBL" id="FOXH01000001">
    <property type="protein sequence ID" value="SFP07680.1"/>
    <property type="molecule type" value="Genomic_DNA"/>
</dbReference>
<feature type="transmembrane region" description="Helical" evidence="1">
    <location>
        <begin position="7"/>
        <end position="27"/>
    </location>
</feature>
<accession>A0A1I5MDS5</accession>